<dbReference type="AlphaFoldDB" id="A0A6B8RI01"/>
<evidence type="ECO:0000313" key="3">
    <source>
        <dbReference type="Proteomes" id="UP000426246"/>
    </source>
</evidence>
<dbReference type="KEGG" id="ppsc:EHS13_08825"/>
<name>A0A6B8RI01_9BACL</name>
<accession>A0A6B8RI01</accession>
<keyword evidence="1" id="KW-0472">Membrane</keyword>
<dbReference type="Proteomes" id="UP000426246">
    <property type="component" value="Chromosome"/>
</dbReference>
<dbReference type="OrthoDB" id="2679368at2"/>
<organism evidence="2 3">
    <name type="scientific">Paenibacillus psychroresistens</name>
    <dbReference type="NCBI Taxonomy" id="1778678"/>
    <lineage>
        <taxon>Bacteria</taxon>
        <taxon>Bacillati</taxon>
        <taxon>Bacillota</taxon>
        <taxon>Bacilli</taxon>
        <taxon>Bacillales</taxon>
        <taxon>Paenibacillaceae</taxon>
        <taxon>Paenibacillus</taxon>
    </lineage>
</organism>
<dbReference type="EMBL" id="CP034235">
    <property type="protein sequence ID" value="QGQ94978.1"/>
    <property type="molecule type" value="Genomic_DNA"/>
</dbReference>
<keyword evidence="3" id="KW-1185">Reference proteome</keyword>
<keyword evidence="1" id="KW-1133">Transmembrane helix</keyword>
<sequence>MTSTISIVIGLGVIAFLIYSFVSRAKRSNFKVTPINRKRLGQSSKQACTYCKRKVDQLSFYADRQGKVIGVCNTCKPQAERQALLRI</sequence>
<feature type="transmembrane region" description="Helical" evidence="1">
    <location>
        <begin position="6"/>
        <end position="22"/>
    </location>
</feature>
<evidence type="ECO:0000256" key="1">
    <source>
        <dbReference type="SAM" id="Phobius"/>
    </source>
</evidence>
<gene>
    <name evidence="2" type="ORF">EHS13_08825</name>
</gene>
<reference evidence="3" key="1">
    <citation type="submission" date="2018-11" db="EMBL/GenBank/DDBJ databases">
        <title>Complete genome sequence of Paenibacillus sp. ML311-T8.</title>
        <authorList>
            <person name="Nam Y.-D."/>
            <person name="Kang J."/>
            <person name="Chung W.-H."/>
            <person name="Park Y.S."/>
        </authorList>
    </citation>
    <scope>NUCLEOTIDE SEQUENCE [LARGE SCALE GENOMIC DNA]</scope>
    <source>
        <strain evidence="3">ML311-T8</strain>
    </source>
</reference>
<protein>
    <submittedName>
        <fullName evidence="2">Uncharacterized protein</fullName>
    </submittedName>
</protein>
<proteinExistence type="predicted"/>
<dbReference type="RefSeq" id="WP_155699993.1">
    <property type="nucleotide sequence ID" value="NZ_CP034235.1"/>
</dbReference>
<evidence type="ECO:0000313" key="2">
    <source>
        <dbReference type="EMBL" id="QGQ94978.1"/>
    </source>
</evidence>
<keyword evidence="1" id="KW-0812">Transmembrane</keyword>